<reference evidence="6 13" key="4">
    <citation type="submission" date="2019-02" db="EMBL/GenBank/DDBJ databases">
        <title>From farm to fork: dissemination of Tn554::fexA-optrA in linezolid-resistant Enterococcus faecalis clones from chicken feces and meat in Tunisia.</title>
        <authorList>
            <person name="Tedim A.P."/>
            <person name="Elghaieb H."/>
            <person name="Abbassi M.S."/>
            <person name="Novais C."/>
            <person name="Hassen A."/>
            <person name="Peixe L."/>
            <person name="Freitas A.R."/>
        </authorList>
    </citation>
    <scope>NUCLEOTIDE SEQUENCE [LARGE SCALE GENOMIC DNA]</scope>
    <source>
        <strain evidence="6 13">728T</strain>
    </source>
</reference>
<dbReference type="Proteomes" id="UP000254396">
    <property type="component" value="Unassembled WGS sequence"/>
</dbReference>
<dbReference type="EMBL" id="SEWT01000020">
    <property type="protein sequence ID" value="RYU28790.1"/>
    <property type="molecule type" value="Genomic_DNA"/>
</dbReference>
<evidence type="ECO:0000313" key="8">
    <source>
        <dbReference type="EMBL" id="WEH22594.1"/>
    </source>
</evidence>
<evidence type="ECO:0000313" key="12">
    <source>
        <dbReference type="Proteomes" id="UP000281488"/>
    </source>
</evidence>
<dbReference type="GeneID" id="60894228"/>
<reference evidence="8 16" key="8">
    <citation type="submission" date="2023-02" db="EMBL/GenBank/DDBJ databases">
        <title>Results of the 2020 Genomic Proficiency Test for the network of European Union Reference Laboratory for Antimicrobial Resistance assessing whole genome sequencing capacities.</title>
        <authorList>
            <person name="Hoffmann M."/>
            <person name="Luo Y."/>
            <person name="Sorensen L.H."/>
            <person name="Pedersen S.K."/>
            <person name="Hendriksen R.S."/>
        </authorList>
    </citation>
    <scope>NUCLEOTIDE SEQUENCE [LARGE SCALE GENOMIC DNA]</scope>
    <source>
        <strain evidence="8 16">GENOMIC22-006</strain>
    </source>
</reference>
<evidence type="ECO:0000313" key="4">
    <source>
        <dbReference type="EMBL" id="QNP37930.1"/>
    </source>
</evidence>
<reference evidence="7 11" key="2">
    <citation type="submission" date="2018-06" db="EMBL/GenBank/DDBJ databases">
        <authorList>
            <consortium name="Pathogen Informatics"/>
            <person name="Doyle S."/>
        </authorList>
    </citation>
    <scope>NUCLEOTIDE SEQUENCE [LARGE SCALE GENOMIC DNA]</scope>
    <source>
        <strain evidence="7 11">NCTC13379</strain>
    </source>
</reference>
<reference evidence="5 12" key="3">
    <citation type="submission" date="2018-10" db="EMBL/GenBank/DDBJ databases">
        <title>Genotypes and phenotypes of Enterococci isolated from broiler chickens.</title>
        <authorList>
            <person name="Muhammad A.R."/>
            <person name="Diarra M.S."/>
        </authorList>
    </citation>
    <scope>NUCLEOTIDE SEQUENCE [LARGE SCALE GENOMIC DNA]</scope>
    <source>
        <strain evidence="5 12">LIT2 A36'</strain>
    </source>
</reference>
<evidence type="ECO:0000313" key="3">
    <source>
        <dbReference type="EMBL" id="PTN78067.1"/>
    </source>
</evidence>
<evidence type="ECO:0000313" key="1">
    <source>
        <dbReference type="EMBL" id="MDN3192759.1"/>
    </source>
</evidence>
<evidence type="ECO:0000313" key="16">
    <source>
        <dbReference type="Proteomes" id="UP001221642"/>
    </source>
</evidence>
<dbReference type="KEGG" id="ene:ENT_13390"/>
<accession>A0A2S7M0P2</accession>
<reference evidence="2 14" key="5">
    <citation type="submission" date="2019-04" db="EMBL/GenBank/DDBJ databases">
        <title>Step-wise assembly of the neonatal virome modulated by breast feeding.</title>
        <authorList>
            <person name="Liang G."/>
            <person name="Bushman F."/>
        </authorList>
    </citation>
    <scope>NUCLEOTIDE SEQUENCE [LARGE SCALE GENOMIC DNA]</scope>
    <source>
        <strain evidence="2 14">E3754</strain>
    </source>
</reference>
<evidence type="ECO:0000313" key="6">
    <source>
        <dbReference type="EMBL" id="RYU28790.1"/>
    </source>
</evidence>
<evidence type="ECO:0000313" key="15">
    <source>
        <dbReference type="Proteomes" id="UP000516122"/>
    </source>
</evidence>
<dbReference type="NCBIfam" id="TIGR01669">
    <property type="entry name" value="phage_XkdX"/>
    <property type="match status" value="1"/>
</dbReference>
<reference evidence="1" key="10">
    <citation type="submission" date="2023-03" db="EMBL/GenBank/DDBJ databases">
        <authorList>
            <person name="Zajac M."/>
            <person name="Kwit R."/>
            <person name="Wasyl D."/>
        </authorList>
    </citation>
    <scope>NUCLEOTIDE SEQUENCE</scope>
    <source>
        <strain evidence="1">691B_2</strain>
    </source>
</reference>
<reference evidence="4 15" key="6">
    <citation type="submission" date="2020-08" db="EMBL/GenBank/DDBJ databases">
        <title>Enterococcus faecalis SF28073 genome assembly.</title>
        <authorList>
            <person name="Duerkop B.A."/>
            <person name="Johnson C.N."/>
        </authorList>
    </citation>
    <scope>NUCLEOTIDE SEQUENCE [LARGE SCALE GENOMIC DNA]</scope>
    <source>
        <strain evidence="4 15">SF28073</strain>
    </source>
</reference>
<dbReference type="AlphaFoldDB" id="A0A2S7M0P2"/>
<reference evidence="3 10" key="1">
    <citation type="submission" date="2018-04" db="EMBL/GenBank/DDBJ databases">
        <authorList>
            <person name="Van Tyne D."/>
        </authorList>
    </citation>
    <scope>NUCLEOTIDE SEQUENCE [LARGE SCALE GENOMIC DNA]</scope>
    <source>
        <strain evidence="3 10">B2535</strain>
    </source>
</reference>
<evidence type="ECO:0000313" key="7">
    <source>
        <dbReference type="EMBL" id="STP65904.1"/>
    </source>
</evidence>
<dbReference type="EMBL" id="UGIX01000001">
    <property type="protein sequence ID" value="STP65904.1"/>
    <property type="molecule type" value="Genomic_DNA"/>
</dbReference>
<dbReference type="EMBL" id="WVTJ01000027">
    <property type="protein sequence ID" value="MXS53527.1"/>
    <property type="molecule type" value="Genomic_DNA"/>
</dbReference>
<dbReference type="Proteomes" id="UP000281488">
    <property type="component" value="Unassembled WGS sequence"/>
</dbReference>
<dbReference type="EMBL" id="CP119528">
    <property type="protein sequence ID" value="WER41626.1"/>
    <property type="molecule type" value="Genomic_DNA"/>
</dbReference>
<organism evidence="3 10">
    <name type="scientific">Enterococcus faecalis</name>
    <name type="common">Streptococcus faecalis</name>
    <dbReference type="NCBI Taxonomy" id="1351"/>
    <lineage>
        <taxon>Bacteria</taxon>
        <taxon>Bacillati</taxon>
        <taxon>Bacillota</taxon>
        <taxon>Bacilli</taxon>
        <taxon>Lactobacillales</taxon>
        <taxon>Enterococcaceae</taxon>
        <taxon>Enterococcus</taxon>
    </lineage>
</organism>
<dbReference type="Proteomes" id="UP001222182">
    <property type="component" value="Chromosome"/>
</dbReference>
<evidence type="ECO:0000313" key="11">
    <source>
        <dbReference type="Proteomes" id="UP000254396"/>
    </source>
</evidence>
<dbReference type="Proteomes" id="UP000292223">
    <property type="component" value="Unassembled WGS sequence"/>
</dbReference>
<dbReference type="Proteomes" id="UP001173174">
    <property type="component" value="Unassembled WGS sequence"/>
</dbReference>
<dbReference type="Pfam" id="PF09693">
    <property type="entry name" value="Phage_XkdX"/>
    <property type="match status" value="1"/>
</dbReference>
<evidence type="ECO:0000313" key="5">
    <source>
        <dbReference type="EMBL" id="ROX31370.1"/>
    </source>
</evidence>
<proteinExistence type="predicted"/>
<reference evidence="9 17" key="9">
    <citation type="submission" date="2023-03" db="EMBL/GenBank/DDBJ databases">
        <title>Complete genome sequence of an Enterococcus faecalis urinary isolate.</title>
        <authorList>
            <person name="Brauer A.L."/>
            <person name="Armbruster C.E."/>
        </authorList>
    </citation>
    <scope>NUCLEOTIDE SEQUENCE [LARGE SCALE GENOMIC DNA]</scope>
    <source>
        <strain evidence="9 17">3143</strain>
    </source>
</reference>
<evidence type="ECO:0000313" key="14">
    <source>
        <dbReference type="Proteomes" id="UP000429730"/>
    </source>
</evidence>
<evidence type="ECO:0000313" key="10">
    <source>
        <dbReference type="Proteomes" id="UP000244140"/>
    </source>
</evidence>
<dbReference type="OMA" id="DIKCYTN"/>
<sequence length="51" mass="6037">MKTNAFPGFDNIKQLYDWNCYTKQDLVDYVNMNCLTKEEYTKICGEPFSES</sequence>
<name>A0A2S7M0P2_ENTFL</name>
<dbReference type="RefSeq" id="WP_002364192.1">
    <property type="nucleotide sequence ID" value="NZ_AP026721.1"/>
</dbReference>
<evidence type="ECO:0000313" key="9">
    <source>
        <dbReference type="EMBL" id="WER41626.1"/>
    </source>
</evidence>
<dbReference type="EMBL" id="CP119159">
    <property type="protein sequence ID" value="WEH22594.1"/>
    <property type="molecule type" value="Genomic_DNA"/>
</dbReference>
<dbReference type="EMBL" id="CP060804">
    <property type="protein sequence ID" value="QNP37930.1"/>
    <property type="molecule type" value="Genomic_DNA"/>
</dbReference>
<gene>
    <name evidence="3" type="ORF">DAI13_10015</name>
    <name evidence="5" type="ORF">EGW16_12190</name>
    <name evidence="6" type="ORF">EU507_16420</name>
    <name evidence="2" type="ORF">GTI81_12535</name>
    <name evidence="4" type="ORF">H9Q64_01105</name>
    <name evidence="7" type="ORF">NCTC13379_01851</name>
    <name evidence="9" type="ORF">P0083_09805</name>
    <name evidence="8" type="ORF">P0D81_00755</name>
    <name evidence="1" type="ORF">P0E79_09730</name>
</gene>
<evidence type="ECO:0000313" key="17">
    <source>
        <dbReference type="Proteomes" id="UP001222182"/>
    </source>
</evidence>
<dbReference type="Proteomes" id="UP001221642">
    <property type="component" value="Chromosome"/>
</dbReference>
<protein>
    <submittedName>
        <fullName evidence="7">Phage uncharacterized protein, XkdX family</fullName>
    </submittedName>
    <submittedName>
        <fullName evidence="3">XkdX family protein</fullName>
    </submittedName>
</protein>
<evidence type="ECO:0000313" key="13">
    <source>
        <dbReference type="Proteomes" id="UP000292223"/>
    </source>
</evidence>
<dbReference type="InterPro" id="IPR010022">
    <property type="entry name" value="XkdX"/>
</dbReference>
<dbReference type="EMBL" id="RKMZ01000007">
    <property type="protein sequence ID" value="ROX31370.1"/>
    <property type="molecule type" value="Genomic_DNA"/>
</dbReference>
<dbReference type="Proteomes" id="UP000244140">
    <property type="component" value="Unassembled WGS sequence"/>
</dbReference>
<dbReference type="EMBL" id="PZZH01000001">
    <property type="protein sequence ID" value="PTN78067.1"/>
    <property type="molecule type" value="Genomic_DNA"/>
</dbReference>
<evidence type="ECO:0000313" key="2">
    <source>
        <dbReference type="EMBL" id="MXS53527.1"/>
    </source>
</evidence>
<reference evidence="1" key="7">
    <citation type="journal article" date="2023" name="Pathogens">
        <title>Prevalence of Enterococcus spp. and the Whole-Genome Characteristics of Enterococcus faecium and Enterococcus faecalis Strains Isolated from Free-Living Birds in Poland.</title>
        <authorList>
            <person name="Kwit R."/>
            <person name="Zajac M."/>
            <person name="Smialowska-Weglinska A."/>
            <person name="Skarzynska M."/>
            <person name="Bomba A."/>
            <person name="Lalak A."/>
            <person name="Skrzypiec E."/>
            <person name="Wojdat D."/>
            <person name="Koza W."/>
            <person name="Mikos-Wojewoda E."/>
            <person name="Pasim P."/>
            <person name="Skora M."/>
            <person name="Polak M."/>
            <person name="Wiacek J."/>
            <person name="Wasyl D."/>
        </authorList>
    </citation>
    <scope>NUCLEOTIDE SEQUENCE</scope>
    <source>
        <strain evidence="1">691B_2</strain>
    </source>
</reference>
<dbReference type="Proteomes" id="UP000429730">
    <property type="component" value="Unassembled WGS sequence"/>
</dbReference>
<dbReference type="Proteomes" id="UP000516122">
    <property type="component" value="Chromosome"/>
</dbReference>
<dbReference type="EMBL" id="JAREWH010000008">
    <property type="protein sequence ID" value="MDN3192759.1"/>
    <property type="molecule type" value="Genomic_DNA"/>
</dbReference>